<dbReference type="SUPFAM" id="SSF56176">
    <property type="entry name" value="FAD-binding/transporter-associated domain-like"/>
    <property type="match status" value="1"/>
</dbReference>
<dbReference type="EMBL" id="JACAZI010000008">
    <property type="protein sequence ID" value="KAF7353925.1"/>
    <property type="molecule type" value="Genomic_DNA"/>
</dbReference>
<dbReference type="GO" id="GO:0016491">
    <property type="term" value="F:oxidoreductase activity"/>
    <property type="evidence" value="ECO:0007669"/>
    <property type="project" value="UniProtKB-KW"/>
</dbReference>
<proteinExistence type="inferred from homology"/>
<name>A0A8H6Y4B0_9AGAR</name>
<keyword evidence="4" id="KW-0560">Oxidoreductase</keyword>
<feature type="signal peptide" evidence="5">
    <location>
        <begin position="1"/>
        <end position="18"/>
    </location>
</feature>
<evidence type="ECO:0000256" key="4">
    <source>
        <dbReference type="ARBA" id="ARBA00023002"/>
    </source>
</evidence>
<gene>
    <name evidence="7" type="ORF">MVEN_01078600</name>
</gene>
<evidence type="ECO:0000256" key="5">
    <source>
        <dbReference type="SAM" id="SignalP"/>
    </source>
</evidence>
<feature type="chain" id="PRO_5034687256" evidence="5">
    <location>
        <begin position="19"/>
        <end position="471"/>
    </location>
</feature>
<dbReference type="InterPro" id="IPR006094">
    <property type="entry name" value="Oxid_FAD_bind_N"/>
</dbReference>
<dbReference type="Proteomes" id="UP000620124">
    <property type="component" value="Unassembled WGS sequence"/>
</dbReference>
<evidence type="ECO:0000313" key="8">
    <source>
        <dbReference type="Proteomes" id="UP000620124"/>
    </source>
</evidence>
<keyword evidence="8" id="KW-1185">Reference proteome</keyword>
<keyword evidence="3" id="KW-0274">FAD</keyword>
<evidence type="ECO:0000259" key="6">
    <source>
        <dbReference type="PROSITE" id="PS51387"/>
    </source>
</evidence>
<evidence type="ECO:0000256" key="1">
    <source>
        <dbReference type="ARBA" id="ARBA00005466"/>
    </source>
</evidence>
<evidence type="ECO:0000313" key="7">
    <source>
        <dbReference type="EMBL" id="KAF7353925.1"/>
    </source>
</evidence>
<dbReference type="InterPro" id="IPR016169">
    <property type="entry name" value="FAD-bd_PCMH_sub2"/>
</dbReference>
<reference evidence="7" key="1">
    <citation type="submission" date="2020-05" db="EMBL/GenBank/DDBJ databases">
        <title>Mycena genomes resolve the evolution of fungal bioluminescence.</title>
        <authorList>
            <person name="Tsai I.J."/>
        </authorList>
    </citation>
    <scope>NUCLEOTIDE SEQUENCE</scope>
    <source>
        <strain evidence="7">CCC161011</strain>
    </source>
</reference>
<keyword evidence="5" id="KW-0732">Signal</keyword>
<dbReference type="InterPro" id="IPR050416">
    <property type="entry name" value="FAD-linked_Oxidoreductase"/>
</dbReference>
<dbReference type="Gene3D" id="3.30.465.10">
    <property type="match status" value="1"/>
</dbReference>
<protein>
    <submittedName>
        <fullName evidence="7">FAD-binding protein</fullName>
    </submittedName>
</protein>
<dbReference type="PANTHER" id="PTHR42973:SF13">
    <property type="entry name" value="FAD-BINDING PCMH-TYPE DOMAIN-CONTAINING PROTEIN"/>
    <property type="match status" value="1"/>
</dbReference>
<dbReference type="AlphaFoldDB" id="A0A8H6Y4B0"/>
<evidence type="ECO:0000256" key="2">
    <source>
        <dbReference type="ARBA" id="ARBA00022630"/>
    </source>
</evidence>
<dbReference type="PROSITE" id="PS51387">
    <property type="entry name" value="FAD_PCMH"/>
    <property type="match status" value="1"/>
</dbReference>
<organism evidence="7 8">
    <name type="scientific">Mycena venus</name>
    <dbReference type="NCBI Taxonomy" id="2733690"/>
    <lineage>
        <taxon>Eukaryota</taxon>
        <taxon>Fungi</taxon>
        <taxon>Dikarya</taxon>
        <taxon>Basidiomycota</taxon>
        <taxon>Agaricomycotina</taxon>
        <taxon>Agaricomycetes</taxon>
        <taxon>Agaricomycetidae</taxon>
        <taxon>Agaricales</taxon>
        <taxon>Marasmiineae</taxon>
        <taxon>Mycenaceae</taxon>
        <taxon>Mycena</taxon>
    </lineage>
</organism>
<evidence type="ECO:0000256" key="3">
    <source>
        <dbReference type="ARBA" id="ARBA00022827"/>
    </source>
</evidence>
<dbReference type="InterPro" id="IPR016166">
    <property type="entry name" value="FAD-bd_PCMH"/>
</dbReference>
<keyword evidence="2" id="KW-0285">Flavoprotein</keyword>
<comment type="caution">
    <text evidence="7">The sequence shown here is derived from an EMBL/GenBank/DDBJ whole genome shotgun (WGS) entry which is preliminary data.</text>
</comment>
<dbReference type="InterPro" id="IPR036318">
    <property type="entry name" value="FAD-bd_PCMH-like_sf"/>
</dbReference>
<sequence length="471" mass="51335">MLPLSIPCFLFLIHALLAGQSIATLFPPSNETTLIAALHACTELKSVLGSSIVQSFGAEYQAAASNAWNLQNAEYQPTCIVFPAMKGWNSVQAGVLIMFSHMQKASYDPEKDTIELEPGIRWRDAVVALEPYSVAPVGGRVGDVGTGFLLGGGLSWLSPSKGYAADNFKELDIVLVNGDMVTVTATNQHSDLLRALKGGGNRFGIVTRYELYPAHTGTKDTKPFFGGSMIFNSSDALLRATAKYVREVDDPKAVLLVTVVLIVQDKEITPFYGAFMFYNGTELPANIFGDFLSIPAISSKLGPASYLDVTATLGLENERGYVQHFGASALVGEEDLFLDAFEHLKNFTMAFKDQFNVTSLAFTPIPDSQIQAGHAKGRNIINAPRGGFSAVQIMQTLKSGVRDITSDLQRGIDLLFEQIPPSPGLPLFLNECDLYQNVYQSYGDYNLLKEIYAKYDPTRFNVQHTQGPIGL</sequence>
<dbReference type="Pfam" id="PF01565">
    <property type="entry name" value="FAD_binding_4"/>
    <property type="match status" value="1"/>
</dbReference>
<dbReference type="OrthoDB" id="2151789at2759"/>
<accession>A0A8H6Y4B0</accession>
<dbReference type="PANTHER" id="PTHR42973">
    <property type="entry name" value="BINDING OXIDOREDUCTASE, PUTATIVE (AFU_ORTHOLOGUE AFUA_1G17690)-RELATED"/>
    <property type="match status" value="1"/>
</dbReference>
<dbReference type="GO" id="GO:0071949">
    <property type="term" value="F:FAD binding"/>
    <property type="evidence" value="ECO:0007669"/>
    <property type="project" value="InterPro"/>
</dbReference>
<feature type="domain" description="FAD-binding PCMH-type" evidence="6">
    <location>
        <begin position="18"/>
        <end position="216"/>
    </location>
</feature>
<comment type="similarity">
    <text evidence="1">Belongs to the oxygen-dependent FAD-linked oxidoreductase family.</text>
</comment>